<evidence type="ECO:0000313" key="3">
    <source>
        <dbReference type="Proteomes" id="UP000243217"/>
    </source>
</evidence>
<protein>
    <recommendedName>
        <fullName evidence="4">Transmembrane protein</fullName>
    </recommendedName>
</protein>
<evidence type="ECO:0008006" key="4">
    <source>
        <dbReference type="Google" id="ProtNLM"/>
    </source>
</evidence>
<dbReference type="AlphaFoldDB" id="A0A1V9ZYV6"/>
<proteinExistence type="predicted"/>
<gene>
    <name evidence="2" type="ORF">THRCLA_04509</name>
</gene>
<accession>A0A1V9ZYV6</accession>
<dbReference type="EMBL" id="JNBS01000965">
    <property type="protein sequence ID" value="OQS03187.1"/>
    <property type="molecule type" value="Genomic_DNA"/>
</dbReference>
<evidence type="ECO:0000313" key="2">
    <source>
        <dbReference type="EMBL" id="OQS03187.1"/>
    </source>
</evidence>
<keyword evidence="1" id="KW-0472">Membrane</keyword>
<comment type="caution">
    <text evidence="2">The sequence shown here is derived from an EMBL/GenBank/DDBJ whole genome shotgun (WGS) entry which is preliminary data.</text>
</comment>
<feature type="non-terminal residue" evidence="2">
    <location>
        <position position="379"/>
    </location>
</feature>
<dbReference type="OrthoDB" id="78798at2759"/>
<keyword evidence="1" id="KW-0812">Transmembrane</keyword>
<name>A0A1V9ZYV6_9STRA</name>
<sequence length="379" mass="41395">MPVLAGNTSKPVIPVGPAVKGVRFKSGLPATSQNIIRYIDILIGMCIILLVAVDSVVNNWVINDFVGDGYAFLTPIATVQNAAQLETKYQFASHSGLVDLPKIGYWLINTTVSALSAKSDSIFVLSVGWFTVNADLADQCKIFQATYPLDLSQTPVARLGIVSSSVTYYRVNAAAHIFSNDKTENLATAPINSTGLDALGYVPGRIGADMRLTTGISLINTTEPQERDVAFYKIFPKSFCTGCDPAPELGFGHCNLTLVYNDTAKTVSITKSSSIVGSIHKVGLITQQSGFTTASYYVKFIAILFAVGGFLASRRTVMWHEVDHNKTESISAKILRMISPKYFPYPSHALRFDMFCYNSDIFVFLFTTSVILDMQHSLF</sequence>
<evidence type="ECO:0000256" key="1">
    <source>
        <dbReference type="SAM" id="Phobius"/>
    </source>
</evidence>
<keyword evidence="3" id="KW-1185">Reference proteome</keyword>
<feature type="transmembrane region" description="Helical" evidence="1">
    <location>
        <begin position="294"/>
        <end position="312"/>
    </location>
</feature>
<keyword evidence="1" id="KW-1133">Transmembrane helix</keyword>
<organism evidence="2 3">
    <name type="scientific">Thraustotheca clavata</name>
    <dbReference type="NCBI Taxonomy" id="74557"/>
    <lineage>
        <taxon>Eukaryota</taxon>
        <taxon>Sar</taxon>
        <taxon>Stramenopiles</taxon>
        <taxon>Oomycota</taxon>
        <taxon>Saprolegniomycetes</taxon>
        <taxon>Saprolegniales</taxon>
        <taxon>Achlyaceae</taxon>
        <taxon>Thraustotheca</taxon>
    </lineage>
</organism>
<dbReference type="Proteomes" id="UP000243217">
    <property type="component" value="Unassembled WGS sequence"/>
</dbReference>
<reference evidence="2 3" key="1">
    <citation type="journal article" date="2014" name="Genome Biol. Evol.">
        <title>The secreted proteins of Achlya hypogyna and Thraustotheca clavata identify the ancestral oomycete secretome and reveal gene acquisitions by horizontal gene transfer.</title>
        <authorList>
            <person name="Misner I."/>
            <person name="Blouin N."/>
            <person name="Leonard G."/>
            <person name="Richards T.A."/>
            <person name="Lane C.E."/>
        </authorList>
    </citation>
    <scope>NUCLEOTIDE SEQUENCE [LARGE SCALE GENOMIC DNA]</scope>
    <source>
        <strain evidence="2 3">ATCC 34112</strain>
    </source>
</reference>